<protein>
    <recommendedName>
        <fullName evidence="3">DDE Tnp4 domain-containing protein</fullName>
    </recommendedName>
</protein>
<evidence type="ECO:0000259" key="3">
    <source>
        <dbReference type="Pfam" id="PF13359"/>
    </source>
</evidence>
<sequence>MLTPIRKPITPQDRLFNESHIRTRNVIERLFGVWKRRFPVLALGIRLSIDTAMAVVVACAMLHNVAVNAKEEEPAKDPMVAEIDCYGNIETNEFEDGEQLGREPFLAYFYKLLCNKAKK</sequence>
<reference evidence="4" key="2">
    <citation type="submission" date="2017-10" db="EMBL/GenBank/DDBJ databases">
        <title>Ladona fulva Genome sequencing and assembly.</title>
        <authorList>
            <person name="Murali S."/>
            <person name="Richards S."/>
            <person name="Bandaranaike D."/>
            <person name="Bellair M."/>
            <person name="Blankenburg K."/>
            <person name="Chao H."/>
            <person name="Dinh H."/>
            <person name="Doddapaneni H."/>
            <person name="Dugan-Rocha S."/>
            <person name="Elkadiri S."/>
            <person name="Gnanaolivu R."/>
            <person name="Hernandez B."/>
            <person name="Skinner E."/>
            <person name="Javaid M."/>
            <person name="Lee S."/>
            <person name="Li M."/>
            <person name="Ming W."/>
            <person name="Munidasa M."/>
            <person name="Muniz J."/>
            <person name="Nguyen L."/>
            <person name="Hughes D."/>
            <person name="Osuji N."/>
            <person name="Pu L.-L."/>
            <person name="Puazo M."/>
            <person name="Qu C."/>
            <person name="Quiroz J."/>
            <person name="Raj R."/>
            <person name="Weissenberger G."/>
            <person name="Xin Y."/>
            <person name="Zou X."/>
            <person name="Han Y."/>
            <person name="Worley K."/>
            <person name="Muzny D."/>
            <person name="Gibbs R."/>
        </authorList>
    </citation>
    <scope>NUCLEOTIDE SEQUENCE</scope>
    <source>
        <strain evidence="4">Sampled in the wild</strain>
    </source>
</reference>
<dbReference type="Proteomes" id="UP000792457">
    <property type="component" value="Unassembled WGS sequence"/>
</dbReference>
<evidence type="ECO:0000313" key="4">
    <source>
        <dbReference type="EMBL" id="KAG8232734.1"/>
    </source>
</evidence>
<comment type="caution">
    <text evidence="4">The sequence shown here is derived from an EMBL/GenBank/DDBJ whole genome shotgun (WGS) entry which is preliminary data.</text>
</comment>
<evidence type="ECO:0000256" key="2">
    <source>
        <dbReference type="ARBA" id="ARBA00022723"/>
    </source>
</evidence>
<keyword evidence="2" id="KW-0479">Metal-binding</keyword>
<dbReference type="GO" id="GO:0046872">
    <property type="term" value="F:metal ion binding"/>
    <property type="evidence" value="ECO:0007669"/>
    <property type="project" value="UniProtKB-KW"/>
</dbReference>
<dbReference type="AlphaFoldDB" id="A0A8K0KCL9"/>
<comment type="cofactor">
    <cofactor evidence="1">
        <name>a divalent metal cation</name>
        <dbReference type="ChEBI" id="CHEBI:60240"/>
    </cofactor>
</comment>
<gene>
    <name evidence="4" type="ORF">J437_LFUL012124</name>
</gene>
<reference evidence="4" key="1">
    <citation type="submission" date="2013-04" db="EMBL/GenBank/DDBJ databases">
        <authorList>
            <person name="Qu J."/>
            <person name="Murali S.C."/>
            <person name="Bandaranaike D."/>
            <person name="Bellair M."/>
            <person name="Blankenburg K."/>
            <person name="Chao H."/>
            <person name="Dinh H."/>
            <person name="Doddapaneni H."/>
            <person name="Downs B."/>
            <person name="Dugan-Rocha S."/>
            <person name="Elkadiri S."/>
            <person name="Gnanaolivu R.D."/>
            <person name="Hernandez B."/>
            <person name="Javaid M."/>
            <person name="Jayaseelan J.C."/>
            <person name="Lee S."/>
            <person name="Li M."/>
            <person name="Ming W."/>
            <person name="Munidasa M."/>
            <person name="Muniz J."/>
            <person name="Nguyen L."/>
            <person name="Ongeri F."/>
            <person name="Osuji N."/>
            <person name="Pu L.-L."/>
            <person name="Puazo M."/>
            <person name="Qu C."/>
            <person name="Quiroz J."/>
            <person name="Raj R."/>
            <person name="Weissenberger G."/>
            <person name="Xin Y."/>
            <person name="Zou X."/>
            <person name="Han Y."/>
            <person name="Richards S."/>
            <person name="Worley K."/>
            <person name="Muzny D."/>
            <person name="Gibbs R."/>
        </authorList>
    </citation>
    <scope>NUCLEOTIDE SEQUENCE</scope>
    <source>
        <strain evidence="4">Sampled in the wild</strain>
    </source>
</reference>
<organism evidence="4 5">
    <name type="scientific">Ladona fulva</name>
    <name type="common">Scarce chaser dragonfly</name>
    <name type="synonym">Libellula fulva</name>
    <dbReference type="NCBI Taxonomy" id="123851"/>
    <lineage>
        <taxon>Eukaryota</taxon>
        <taxon>Metazoa</taxon>
        <taxon>Ecdysozoa</taxon>
        <taxon>Arthropoda</taxon>
        <taxon>Hexapoda</taxon>
        <taxon>Insecta</taxon>
        <taxon>Pterygota</taxon>
        <taxon>Palaeoptera</taxon>
        <taxon>Odonata</taxon>
        <taxon>Epiprocta</taxon>
        <taxon>Anisoptera</taxon>
        <taxon>Libelluloidea</taxon>
        <taxon>Libellulidae</taxon>
        <taxon>Ladona</taxon>
    </lineage>
</organism>
<dbReference type="OrthoDB" id="6512700at2759"/>
<keyword evidence="5" id="KW-1185">Reference proteome</keyword>
<feature type="domain" description="DDE Tnp4" evidence="3">
    <location>
        <begin position="6"/>
        <end position="64"/>
    </location>
</feature>
<proteinExistence type="predicted"/>
<dbReference type="EMBL" id="KZ308646">
    <property type="protein sequence ID" value="KAG8232734.1"/>
    <property type="molecule type" value="Genomic_DNA"/>
</dbReference>
<dbReference type="InterPro" id="IPR027806">
    <property type="entry name" value="HARBI1_dom"/>
</dbReference>
<dbReference type="Pfam" id="PF13359">
    <property type="entry name" value="DDE_Tnp_4"/>
    <property type="match status" value="1"/>
</dbReference>
<accession>A0A8K0KCL9</accession>
<evidence type="ECO:0000256" key="1">
    <source>
        <dbReference type="ARBA" id="ARBA00001968"/>
    </source>
</evidence>
<evidence type="ECO:0000313" key="5">
    <source>
        <dbReference type="Proteomes" id="UP000792457"/>
    </source>
</evidence>
<name>A0A8K0KCL9_LADFU</name>